<dbReference type="Gene3D" id="3.40.50.620">
    <property type="entry name" value="HUPs"/>
    <property type="match status" value="1"/>
</dbReference>
<evidence type="ECO:0000256" key="1">
    <source>
        <dbReference type="SAM" id="MobiDB-lite"/>
    </source>
</evidence>
<dbReference type="GO" id="GO:0004140">
    <property type="term" value="F:dephospho-CoA kinase activity"/>
    <property type="evidence" value="ECO:0007669"/>
    <property type="project" value="TreeGrafter"/>
</dbReference>
<dbReference type="EMBL" id="LHPM01000017">
    <property type="protein sequence ID" value="OAL64210.1"/>
    <property type="molecule type" value="Genomic_DNA"/>
</dbReference>
<organism evidence="2 3">
    <name type="scientific">Trichophyton rubrum</name>
    <name type="common">Athlete's foot fungus</name>
    <name type="synonym">Epidermophyton rubrum</name>
    <dbReference type="NCBI Taxonomy" id="5551"/>
    <lineage>
        <taxon>Eukaryota</taxon>
        <taxon>Fungi</taxon>
        <taxon>Dikarya</taxon>
        <taxon>Ascomycota</taxon>
        <taxon>Pezizomycotina</taxon>
        <taxon>Eurotiomycetes</taxon>
        <taxon>Eurotiomycetidae</taxon>
        <taxon>Onygenales</taxon>
        <taxon>Arthrodermataceae</taxon>
        <taxon>Trichophyton</taxon>
    </lineage>
</organism>
<comment type="caution">
    <text evidence="2">The sequence shown here is derived from an EMBL/GenBank/DDBJ whole genome shotgun (WGS) entry which is preliminary data.</text>
</comment>
<name>A0A178EVT0_TRIRU</name>
<evidence type="ECO:0000313" key="3">
    <source>
        <dbReference type="Proteomes" id="UP000243015"/>
    </source>
</evidence>
<accession>A0A178EVT0</accession>
<reference evidence="2 3" key="1">
    <citation type="submission" date="2016-05" db="EMBL/GenBank/DDBJ databases">
        <title>Genome sequencing of Trichophyton rubrum CMCC(F)T1i isolated from hair.</title>
        <authorList>
            <person name="Zhan P."/>
            <person name="Tao Y."/>
            <person name="Liu W."/>
        </authorList>
    </citation>
    <scope>NUCLEOTIDE SEQUENCE [LARGE SCALE GENOMIC DNA]</scope>
    <source>
        <strain evidence="3">CMCC(F)T1i</strain>
    </source>
</reference>
<dbReference type="PANTHER" id="PTHR10695:SF46">
    <property type="entry name" value="BIFUNCTIONAL COENZYME A SYNTHASE-RELATED"/>
    <property type="match status" value="1"/>
</dbReference>
<dbReference type="InterPro" id="IPR014729">
    <property type="entry name" value="Rossmann-like_a/b/a_fold"/>
</dbReference>
<sequence>MSMAAEGSPAPKGEAVNSVPSAACPPRLAVSRWSIAGSSCVARRALVWPRRLRDVCLLLVVRSSSSSSSSSLNFRPLTSTVTLTKTSIRGGFSFLKVNFGLNEAQRKQRRDDESDRTEKRRRGGREEMDGRHSALLLLTDTPLAFAALKETCGHALSTILQAHATASRDDKDRGPAVLDIAVSACGKGKPFDLLQRFLADMYRLLAAVSAAASVELDGPGGVDARVFFVDLDGQACGDACSYGPIIGVKSLMRSNRSWDTVYLASGCERAASFAAMLSARETTDNRIKTADVRTLDLKTSGEKPSTGLVLDQGTAPPTAAAHSSVAVGGTFDHLHAGHKLLLTATVLALDTCSSISQPAQRDGQEKRVVTVGITGDELLVNKKYAEFLESWEDRWQGVWRFLQSIIDFSSSSTVDIRRENEPGPNGRRVIVSLSPGLEFRFVQIADPFGPTITDRDITALVVSKETRSGGQAVNDERLKKGWPTLEVFEVDVLDTADAVSASEDSFESKISSTEIRRRRMNLAKESSL</sequence>
<dbReference type="GO" id="GO:0015937">
    <property type="term" value="P:coenzyme A biosynthetic process"/>
    <property type="evidence" value="ECO:0007669"/>
    <property type="project" value="TreeGrafter"/>
</dbReference>
<dbReference type="VEuPathDB" id="FungiDB:TERG_05500"/>
<gene>
    <name evidence="2" type="ORF">A7C99_4868</name>
</gene>
<dbReference type="AlphaFoldDB" id="A0A178EVT0"/>
<protein>
    <recommendedName>
        <fullName evidence="4">Pantetheine-phosphate adenylyltransferase</fullName>
    </recommendedName>
</protein>
<dbReference type="SUPFAM" id="SSF52374">
    <property type="entry name" value="Nucleotidylyl transferase"/>
    <property type="match status" value="1"/>
</dbReference>
<evidence type="ECO:0000313" key="2">
    <source>
        <dbReference type="EMBL" id="OAL64210.1"/>
    </source>
</evidence>
<evidence type="ECO:0008006" key="4">
    <source>
        <dbReference type="Google" id="ProtNLM"/>
    </source>
</evidence>
<feature type="region of interest" description="Disordered" evidence="1">
    <location>
        <begin position="105"/>
        <end position="128"/>
    </location>
</feature>
<proteinExistence type="predicted"/>
<dbReference type="PANTHER" id="PTHR10695">
    <property type="entry name" value="DEPHOSPHO-COA KINASE-RELATED"/>
    <property type="match status" value="1"/>
</dbReference>
<dbReference type="Proteomes" id="UP000243015">
    <property type="component" value="Unassembled WGS sequence"/>
</dbReference>